<keyword evidence="4" id="KW-0472">Membrane</keyword>
<comment type="similarity">
    <text evidence="1">Belongs to the TMEM53 family.</text>
</comment>
<evidence type="ECO:0000256" key="6">
    <source>
        <dbReference type="ARBA" id="ARBA00034303"/>
    </source>
</evidence>
<organism evidence="7 8">
    <name type="scientific">Achlya hypogyna</name>
    <name type="common">Oomycete</name>
    <name type="synonym">Protoachlya hypogyna</name>
    <dbReference type="NCBI Taxonomy" id="1202772"/>
    <lineage>
        <taxon>Eukaryota</taxon>
        <taxon>Sar</taxon>
        <taxon>Stramenopiles</taxon>
        <taxon>Oomycota</taxon>
        <taxon>Saprolegniomycetes</taxon>
        <taxon>Saprolegniales</taxon>
        <taxon>Achlyaceae</taxon>
        <taxon>Achlya</taxon>
    </lineage>
</organism>
<dbReference type="Pfam" id="PF05705">
    <property type="entry name" value="DUF829"/>
    <property type="match status" value="1"/>
</dbReference>
<dbReference type="PANTHER" id="PTHR12265:SF30">
    <property type="entry name" value="TRANSMEMBRANE PROTEIN 53"/>
    <property type="match status" value="1"/>
</dbReference>
<keyword evidence="5" id="KW-0539">Nucleus</keyword>
<sequence length="235" mass="26131">MVARRVVVVCGWMESAARPVDKYAQLYRKLGYDAVVLLSSQRDFLTSAANVHPKAAAALLPAVGDSYELIPHMLSNGGCRSWYCLENHLREAKRPFTVPAMIFDSSPSVASFGGFVWMWQGATLLPSRLQVLGTRAFLIALSLYPLVTRTTDVFTLHWQRFFLEQSSIPKLFLYSSSDKIVAATDVRAAMHEAASHGGVVEAVDFADSPHVSHYAADPSRYTQAVQTFLRKYLKK</sequence>
<dbReference type="Proteomes" id="UP000243579">
    <property type="component" value="Unassembled WGS sequence"/>
</dbReference>
<evidence type="ECO:0008006" key="9">
    <source>
        <dbReference type="Google" id="ProtNLM"/>
    </source>
</evidence>
<accession>A0A1V9ZM82</accession>
<protein>
    <recommendedName>
        <fullName evidence="9">Transmembrane protein 53</fullName>
    </recommendedName>
</protein>
<evidence type="ECO:0000256" key="3">
    <source>
        <dbReference type="ARBA" id="ARBA00022989"/>
    </source>
</evidence>
<dbReference type="EMBL" id="JNBR01000077">
    <property type="protein sequence ID" value="OQR98890.1"/>
    <property type="molecule type" value="Genomic_DNA"/>
</dbReference>
<dbReference type="OrthoDB" id="77878at2759"/>
<reference evidence="7 8" key="1">
    <citation type="journal article" date="2014" name="Genome Biol. Evol.">
        <title>The secreted proteins of Achlya hypogyna and Thraustotheca clavata identify the ancestral oomycete secretome and reveal gene acquisitions by horizontal gene transfer.</title>
        <authorList>
            <person name="Misner I."/>
            <person name="Blouin N."/>
            <person name="Leonard G."/>
            <person name="Richards T.A."/>
            <person name="Lane C.E."/>
        </authorList>
    </citation>
    <scope>NUCLEOTIDE SEQUENCE [LARGE SCALE GENOMIC DNA]</scope>
    <source>
        <strain evidence="7 8">ATCC 48635</strain>
    </source>
</reference>
<keyword evidence="2" id="KW-0812">Transmembrane</keyword>
<name>A0A1V9ZM82_ACHHY</name>
<comment type="caution">
    <text evidence="7">The sequence shown here is derived from an EMBL/GenBank/DDBJ whole genome shotgun (WGS) entry which is preliminary data.</text>
</comment>
<comment type="subcellular location">
    <subcellularLocation>
        <location evidence="6">Nucleus outer membrane</location>
        <topology evidence="6">Single-pass membrane protein</topology>
    </subcellularLocation>
</comment>
<evidence type="ECO:0000313" key="7">
    <source>
        <dbReference type="EMBL" id="OQR98890.1"/>
    </source>
</evidence>
<dbReference type="Gene3D" id="3.40.50.1820">
    <property type="entry name" value="alpha/beta hydrolase"/>
    <property type="match status" value="1"/>
</dbReference>
<dbReference type="InterPro" id="IPR029058">
    <property type="entry name" value="AB_hydrolase_fold"/>
</dbReference>
<evidence type="ECO:0000256" key="1">
    <source>
        <dbReference type="ARBA" id="ARBA00007387"/>
    </source>
</evidence>
<evidence type="ECO:0000256" key="4">
    <source>
        <dbReference type="ARBA" id="ARBA00023136"/>
    </source>
</evidence>
<dbReference type="InterPro" id="IPR008547">
    <property type="entry name" value="DUF829_TMEM53"/>
</dbReference>
<evidence type="ECO:0000256" key="2">
    <source>
        <dbReference type="ARBA" id="ARBA00022692"/>
    </source>
</evidence>
<gene>
    <name evidence="7" type="ORF">ACHHYP_07603</name>
</gene>
<proteinExistence type="inferred from homology"/>
<keyword evidence="8" id="KW-1185">Reference proteome</keyword>
<evidence type="ECO:0000313" key="8">
    <source>
        <dbReference type="Proteomes" id="UP000243579"/>
    </source>
</evidence>
<dbReference type="AlphaFoldDB" id="A0A1V9ZM82"/>
<keyword evidence="3" id="KW-1133">Transmembrane helix</keyword>
<dbReference type="PANTHER" id="PTHR12265">
    <property type="entry name" value="TRANSMEMBRANE PROTEIN 53"/>
    <property type="match status" value="1"/>
</dbReference>
<evidence type="ECO:0000256" key="5">
    <source>
        <dbReference type="ARBA" id="ARBA00023242"/>
    </source>
</evidence>
<dbReference type="SUPFAM" id="SSF53474">
    <property type="entry name" value="alpha/beta-Hydrolases"/>
    <property type="match status" value="1"/>
</dbReference>
<dbReference type="GO" id="GO:0005640">
    <property type="term" value="C:nuclear outer membrane"/>
    <property type="evidence" value="ECO:0007669"/>
    <property type="project" value="UniProtKB-SubCell"/>
</dbReference>